<evidence type="ECO:0000256" key="6">
    <source>
        <dbReference type="SAM" id="MobiDB-lite"/>
    </source>
</evidence>
<evidence type="ECO:0000259" key="8">
    <source>
        <dbReference type="PROSITE" id="PS50191"/>
    </source>
</evidence>
<dbReference type="InterPro" id="IPR001251">
    <property type="entry name" value="CRAL-TRIO_dom"/>
</dbReference>
<dbReference type="PANTHER" id="PTHR45657">
    <property type="entry name" value="CRAL-TRIO DOMAIN-CONTAINING PROTEIN YKL091C-RELATED"/>
    <property type="match status" value="1"/>
</dbReference>
<keyword evidence="3" id="KW-0813">Transport</keyword>
<feature type="compositionally biased region" description="Basic and acidic residues" evidence="6">
    <location>
        <begin position="366"/>
        <end position="382"/>
    </location>
</feature>
<dbReference type="Gramene" id="KZM90172">
    <property type="protein sequence ID" value="KZM90172"/>
    <property type="gene ID" value="DCAR_022463"/>
</dbReference>
<feature type="compositionally biased region" description="Basic and acidic residues" evidence="6">
    <location>
        <begin position="17"/>
        <end position="40"/>
    </location>
</feature>
<proteinExistence type="inferred from homology"/>
<keyword evidence="7" id="KW-0472">Membrane</keyword>
<dbReference type="PROSITE" id="PS50191">
    <property type="entry name" value="CRAL_TRIO"/>
    <property type="match status" value="1"/>
</dbReference>
<feature type="transmembrane region" description="Helical" evidence="7">
    <location>
        <begin position="445"/>
        <end position="468"/>
    </location>
</feature>
<feature type="domain" description="CRAL-TRIO" evidence="8">
    <location>
        <begin position="153"/>
        <end position="328"/>
    </location>
</feature>
<dbReference type="InterPro" id="IPR011074">
    <property type="entry name" value="CRAL/TRIO_N_dom"/>
</dbReference>
<dbReference type="SMART" id="SM01100">
    <property type="entry name" value="CRAL_TRIO_N"/>
    <property type="match status" value="1"/>
</dbReference>
<dbReference type="InterPro" id="IPR036865">
    <property type="entry name" value="CRAL-TRIO_dom_sf"/>
</dbReference>
<gene>
    <name evidence="9" type="ORF">DCAR_022463</name>
    <name evidence="10" type="ORF">DCAR_0623699</name>
</gene>
<dbReference type="EMBL" id="LNRQ01000006">
    <property type="protein sequence ID" value="KZM90172.1"/>
    <property type="molecule type" value="Genomic_DNA"/>
</dbReference>
<evidence type="ECO:0000256" key="3">
    <source>
        <dbReference type="ARBA" id="ARBA00022927"/>
    </source>
</evidence>
<evidence type="ECO:0000256" key="7">
    <source>
        <dbReference type="SAM" id="Phobius"/>
    </source>
</evidence>
<dbReference type="GO" id="GO:0005886">
    <property type="term" value="C:plasma membrane"/>
    <property type="evidence" value="ECO:0007669"/>
    <property type="project" value="UniProtKB-SubCell"/>
</dbReference>
<dbReference type="Gene3D" id="3.40.525.10">
    <property type="entry name" value="CRAL-TRIO lipid binding domain"/>
    <property type="match status" value="1"/>
</dbReference>
<accession>A0A161ZR86</accession>
<evidence type="ECO:0000313" key="11">
    <source>
        <dbReference type="Proteomes" id="UP000077755"/>
    </source>
</evidence>
<dbReference type="CDD" id="cd00170">
    <property type="entry name" value="SEC14"/>
    <property type="match status" value="1"/>
</dbReference>
<dbReference type="AlphaFoldDB" id="A0A161ZR86"/>
<dbReference type="GO" id="GO:0015031">
    <property type="term" value="P:protein transport"/>
    <property type="evidence" value="ECO:0007669"/>
    <property type="project" value="UniProtKB-KW"/>
</dbReference>
<protein>
    <recommendedName>
        <fullName evidence="8">CRAL-TRIO domain-containing protein</fullName>
    </recommendedName>
</protein>
<keyword evidence="7" id="KW-0812">Transmembrane</keyword>
<dbReference type="InterPro" id="IPR036273">
    <property type="entry name" value="CRAL/TRIO_N_dom_sf"/>
</dbReference>
<dbReference type="EMBL" id="CP093348">
    <property type="protein sequence ID" value="WOH04290.1"/>
    <property type="molecule type" value="Genomic_DNA"/>
</dbReference>
<evidence type="ECO:0000256" key="1">
    <source>
        <dbReference type="ARBA" id="ARBA00004202"/>
    </source>
</evidence>
<dbReference type="SUPFAM" id="SSF52087">
    <property type="entry name" value="CRAL/TRIO domain"/>
    <property type="match status" value="1"/>
</dbReference>
<keyword evidence="7" id="KW-1133">Transmembrane helix</keyword>
<evidence type="ECO:0000256" key="5">
    <source>
        <dbReference type="ARBA" id="ARBA00038020"/>
    </source>
</evidence>
<evidence type="ECO:0000313" key="9">
    <source>
        <dbReference type="EMBL" id="KZM90172.1"/>
    </source>
</evidence>
<evidence type="ECO:0000313" key="10">
    <source>
        <dbReference type="EMBL" id="WOH04290.1"/>
    </source>
</evidence>
<comment type="subcellular location">
    <subcellularLocation>
        <location evidence="1">Cell membrane</location>
        <topology evidence="1">Peripheral membrane protein</topology>
    </subcellularLocation>
    <subcellularLocation>
        <location evidence="2">Golgi apparatus membrane</location>
        <topology evidence="2">Peripheral membrane protein</topology>
    </subcellularLocation>
</comment>
<dbReference type="SUPFAM" id="SSF46938">
    <property type="entry name" value="CRAL/TRIO N-terminal domain"/>
    <property type="match status" value="1"/>
</dbReference>
<keyword evidence="4" id="KW-0333">Golgi apparatus</keyword>
<organism evidence="9">
    <name type="scientific">Daucus carota subsp. sativus</name>
    <name type="common">Carrot</name>
    <dbReference type="NCBI Taxonomy" id="79200"/>
    <lineage>
        <taxon>Eukaryota</taxon>
        <taxon>Viridiplantae</taxon>
        <taxon>Streptophyta</taxon>
        <taxon>Embryophyta</taxon>
        <taxon>Tracheophyta</taxon>
        <taxon>Spermatophyta</taxon>
        <taxon>Magnoliopsida</taxon>
        <taxon>eudicotyledons</taxon>
        <taxon>Gunneridae</taxon>
        <taxon>Pentapetalae</taxon>
        <taxon>asterids</taxon>
        <taxon>campanulids</taxon>
        <taxon>Apiales</taxon>
        <taxon>Apiaceae</taxon>
        <taxon>Apioideae</taxon>
        <taxon>Scandiceae</taxon>
        <taxon>Daucinae</taxon>
        <taxon>Daucus</taxon>
        <taxon>Daucus sect. Daucus</taxon>
    </lineage>
</organism>
<dbReference type="SMART" id="SM00516">
    <property type="entry name" value="SEC14"/>
    <property type="match status" value="1"/>
</dbReference>
<evidence type="ECO:0000256" key="4">
    <source>
        <dbReference type="ARBA" id="ARBA00023034"/>
    </source>
</evidence>
<dbReference type="Pfam" id="PF03765">
    <property type="entry name" value="CRAL_TRIO_N"/>
    <property type="match status" value="1"/>
</dbReference>
<name>A0A161ZR86_DAUCS</name>
<keyword evidence="11" id="KW-1185">Reference proteome</keyword>
<feature type="region of interest" description="Disordered" evidence="6">
    <location>
        <begin position="363"/>
        <end position="383"/>
    </location>
</feature>
<dbReference type="Gene3D" id="1.10.8.20">
    <property type="entry name" value="N-terminal domain of phosphatidylinositol transfer protein sec14p"/>
    <property type="match status" value="1"/>
</dbReference>
<dbReference type="InterPro" id="IPR051026">
    <property type="entry name" value="PI/PC_transfer"/>
</dbReference>
<dbReference type="Proteomes" id="UP000077755">
    <property type="component" value="Chromosome 6"/>
</dbReference>
<reference evidence="10" key="2">
    <citation type="submission" date="2022-03" db="EMBL/GenBank/DDBJ databases">
        <title>Draft title - Genomic analysis of global carrot germplasm unveils the trajectory of domestication and the origin of high carotenoid orange carrot.</title>
        <authorList>
            <person name="Iorizzo M."/>
            <person name="Ellison S."/>
            <person name="Senalik D."/>
            <person name="Macko-Podgorni A."/>
            <person name="Grzebelus D."/>
            <person name="Bostan H."/>
            <person name="Rolling W."/>
            <person name="Curaba J."/>
            <person name="Simon P."/>
        </authorList>
    </citation>
    <scope>NUCLEOTIDE SEQUENCE</scope>
    <source>
        <tissue evidence="10">Leaf</tissue>
    </source>
</reference>
<dbReference type="GO" id="GO:0000139">
    <property type="term" value="C:Golgi membrane"/>
    <property type="evidence" value="ECO:0007669"/>
    <property type="project" value="UniProtKB-SubCell"/>
</dbReference>
<dbReference type="PANTHER" id="PTHR45657:SF5">
    <property type="entry name" value="PHOSPHATIDYLINOSITOL_PHOSPHATIDYLCHOLINE TRANSFER PROTEIN SFH6"/>
    <property type="match status" value="1"/>
</dbReference>
<evidence type="ECO:0000256" key="2">
    <source>
        <dbReference type="ARBA" id="ARBA00004395"/>
    </source>
</evidence>
<dbReference type="Pfam" id="PF00650">
    <property type="entry name" value="CRAL_TRIO"/>
    <property type="match status" value="1"/>
</dbReference>
<comment type="similarity">
    <text evidence="5">Belongs to the SFH family.</text>
</comment>
<sequence length="568" mass="64251">MSGVYNRLESPGNEGSIVHDERKELQSDHQNEVDEITREGTLKGKEIFAPDDYEVSIKEGTRGGNRKKGVKEVPFEIEVDLNSEELKAVQEFRLSLINDNLLPDRFDDQYLMLRYLKARKFDVEQTKCMWVNMLQWRRDFGTDTILEDFNFAELDEVQKYYSHGHHGVDKDGRPVYIERIGKVDANKLTQVTTWDRLVKYHVQEFEKRVLVKFPACSISARRHIDSSTVILDVQGVDSKKFAGSVGEVMDKMRLIDTNYYPETLHRMFIINAGPVFWMAWNIICKRHVDPKTLTKIQVLGKKYQNKLLEVIDKSELPEFLGGCCTCMDQGGCVRSDKGPWNDPNVLKMVRGTSIFESGAGAEEATFPEKKQQHPEQKLEPARDQVGSTACQDEVLSDCEVDLLSKTVNEKAKVGKSVQESHSSREGFGLPRESSVRRLLARICTILLLICTGISTSICWICAAAVAALKSAARTRESDPPTTEFPGENRHSDPVQKIYELERKVNMLLARSCSMPRNRDEALNAAVCRVDALEAELISTKKALHEALLKQEELLACIDSEEAAMSPVS</sequence>
<reference evidence="9" key="1">
    <citation type="journal article" date="2016" name="Nat. Genet.">
        <title>A high-quality carrot genome assembly provides new insights into carotenoid accumulation and asterid genome evolution.</title>
        <authorList>
            <person name="Iorizzo M."/>
            <person name="Ellison S."/>
            <person name="Senalik D."/>
            <person name="Zeng P."/>
            <person name="Satapoomin P."/>
            <person name="Huang J."/>
            <person name="Bowman M."/>
            <person name="Iovene M."/>
            <person name="Sanseverino W."/>
            <person name="Cavagnaro P."/>
            <person name="Yildiz M."/>
            <person name="Macko-Podgorni A."/>
            <person name="Moranska E."/>
            <person name="Grzebelus E."/>
            <person name="Grzebelus D."/>
            <person name="Ashrafi H."/>
            <person name="Zheng Z."/>
            <person name="Cheng S."/>
            <person name="Spooner D."/>
            <person name="Van Deynze A."/>
            <person name="Simon P."/>
        </authorList>
    </citation>
    <scope>NUCLEOTIDE SEQUENCE [LARGE SCALE GENOMIC DNA]</scope>
    <source>
        <tissue evidence="9">Leaf</tissue>
    </source>
</reference>
<feature type="region of interest" description="Disordered" evidence="6">
    <location>
        <begin position="1"/>
        <end position="40"/>
    </location>
</feature>
<keyword evidence="3" id="KW-0653">Protein transport</keyword>